<organism evidence="1 2">
    <name type="scientific">Aureococcus anophagefferens</name>
    <name type="common">Harmful bloom alga</name>
    <dbReference type="NCBI Taxonomy" id="44056"/>
    <lineage>
        <taxon>Eukaryota</taxon>
        <taxon>Sar</taxon>
        <taxon>Stramenopiles</taxon>
        <taxon>Ochrophyta</taxon>
        <taxon>Pelagophyceae</taxon>
        <taxon>Pelagomonadales</taxon>
        <taxon>Pelagomonadaceae</taxon>
        <taxon>Aureococcus</taxon>
    </lineage>
</organism>
<protein>
    <submittedName>
        <fullName evidence="1">Uncharacterized protein</fullName>
    </submittedName>
</protein>
<proteinExistence type="predicted"/>
<sequence length="85" mass="9304">MRSLEGQWTEQAEREAAWTALASVERAVRAGAGVAEAEAARLKAEQEALFAGEEERRALRAEGMRSLEGEWTEQAEREAAWTAGA</sequence>
<keyword evidence="2" id="KW-1185">Reference proteome</keyword>
<name>A0ABR1FH08_AURAN</name>
<accession>A0ABR1FH08</accession>
<dbReference type="Proteomes" id="UP001363151">
    <property type="component" value="Unassembled WGS sequence"/>
</dbReference>
<evidence type="ECO:0000313" key="1">
    <source>
        <dbReference type="EMBL" id="KAK7230600.1"/>
    </source>
</evidence>
<evidence type="ECO:0000313" key="2">
    <source>
        <dbReference type="Proteomes" id="UP001363151"/>
    </source>
</evidence>
<comment type="caution">
    <text evidence="1">The sequence shown here is derived from an EMBL/GenBank/DDBJ whole genome shotgun (WGS) entry which is preliminary data.</text>
</comment>
<gene>
    <name evidence="1" type="ORF">SO694_00079166</name>
</gene>
<dbReference type="EMBL" id="JBBJCI010000427">
    <property type="protein sequence ID" value="KAK7230600.1"/>
    <property type="molecule type" value="Genomic_DNA"/>
</dbReference>
<reference evidence="1 2" key="1">
    <citation type="submission" date="2024-03" db="EMBL/GenBank/DDBJ databases">
        <title>Aureococcus anophagefferens CCMP1851 and Kratosvirus quantuckense: Draft genome of a second virus-susceptible host strain in the model system.</title>
        <authorList>
            <person name="Chase E."/>
            <person name="Truchon A.R."/>
            <person name="Schepens W."/>
            <person name="Wilhelm S.W."/>
        </authorList>
    </citation>
    <scope>NUCLEOTIDE SEQUENCE [LARGE SCALE GENOMIC DNA]</scope>
    <source>
        <strain evidence="1 2">CCMP1851</strain>
    </source>
</reference>